<dbReference type="Pfam" id="PF12697">
    <property type="entry name" value="Abhydrolase_6"/>
    <property type="match status" value="1"/>
</dbReference>
<dbReference type="InterPro" id="IPR029058">
    <property type="entry name" value="AB_hydrolase_fold"/>
</dbReference>
<evidence type="ECO:0000313" key="4">
    <source>
        <dbReference type="Proteomes" id="UP000037716"/>
    </source>
</evidence>
<dbReference type="InterPro" id="IPR050266">
    <property type="entry name" value="AB_hydrolase_sf"/>
</dbReference>
<dbReference type="Gene3D" id="3.40.50.1820">
    <property type="entry name" value="alpha/beta hydrolase"/>
    <property type="match status" value="1"/>
</dbReference>
<name>A0A0M9CH88_9FLAO</name>
<dbReference type="EMBL" id="FNUE01000002">
    <property type="protein sequence ID" value="SEE44569.1"/>
    <property type="molecule type" value="Genomic_DNA"/>
</dbReference>
<evidence type="ECO:0000313" key="2">
    <source>
        <dbReference type="EMBL" id="KOY52386.1"/>
    </source>
</evidence>
<dbReference type="Proteomes" id="UP000037716">
    <property type="component" value="Unassembled WGS sequence"/>
</dbReference>
<dbReference type="EMBL" id="LGBR01000001">
    <property type="protein sequence ID" value="KOY52386.1"/>
    <property type="molecule type" value="Genomic_DNA"/>
</dbReference>
<reference evidence="3 5" key="2">
    <citation type="submission" date="2016-10" db="EMBL/GenBank/DDBJ databases">
        <authorList>
            <person name="Varghese N."/>
            <person name="Submissions S."/>
        </authorList>
    </citation>
    <scope>NUCLEOTIDE SEQUENCE [LARGE SCALE GENOMIC DNA]</scope>
    <source>
        <strain evidence="3 5">DSW-5</strain>
    </source>
</reference>
<keyword evidence="5" id="KW-1185">Reference proteome</keyword>
<keyword evidence="2" id="KW-0378">Hydrolase</keyword>
<dbReference type="RefSeq" id="WP_053974489.1">
    <property type="nucleotide sequence ID" value="NZ_FNUE01000002.1"/>
</dbReference>
<sequence length="284" mass="32289">MNVKEWYKSGEFTKVNELKIFNKRAGTGETLVCIHGFPSSSWDFEKIWSKLTARFDVITFDLIGLGKSAKPDRALSISLQADMIEELLIQKNVSKAHILAHDLGDTIAQELLARQAENSSKILWQSCIFLNGGLFPETHKALFIQKLLISPLGSFVTKFMSKKSFTNSMNGIFSKAHPPTSEFLNETWNLIVHNNGIAMIPRLIRYMKERKLHRERWLAPLVKNFIPLLLINGIEDPISGKHMADRYAILIPNANITLLENSGHYPHVETPNKVLKAILEFHEK</sequence>
<dbReference type="GO" id="GO:0047372">
    <property type="term" value="F:monoacylglycerol lipase activity"/>
    <property type="evidence" value="ECO:0007669"/>
    <property type="project" value="TreeGrafter"/>
</dbReference>
<evidence type="ECO:0000259" key="1">
    <source>
        <dbReference type="Pfam" id="PF12697"/>
    </source>
</evidence>
<dbReference type="AlphaFoldDB" id="A0A0M9CH88"/>
<dbReference type="PANTHER" id="PTHR43798">
    <property type="entry name" value="MONOACYLGLYCEROL LIPASE"/>
    <property type="match status" value="1"/>
</dbReference>
<dbReference type="PANTHER" id="PTHR43798:SF33">
    <property type="entry name" value="HYDROLASE, PUTATIVE (AFU_ORTHOLOGUE AFUA_2G14860)-RELATED"/>
    <property type="match status" value="1"/>
</dbReference>
<dbReference type="InterPro" id="IPR000639">
    <property type="entry name" value="Epox_hydrolase-like"/>
</dbReference>
<gene>
    <name evidence="2" type="ORF">I602_1946</name>
    <name evidence="3" type="ORF">SAMN05444353_1715</name>
</gene>
<feature type="domain" description="AB hydrolase-1" evidence="1">
    <location>
        <begin position="31"/>
        <end position="275"/>
    </location>
</feature>
<dbReference type="PRINTS" id="PR00412">
    <property type="entry name" value="EPOXHYDRLASE"/>
</dbReference>
<evidence type="ECO:0000313" key="3">
    <source>
        <dbReference type="EMBL" id="SEE44569.1"/>
    </source>
</evidence>
<dbReference type="STRING" id="1300348.I602_1946"/>
<dbReference type="PATRIC" id="fig|1300348.6.peg.1945"/>
<evidence type="ECO:0000313" key="5">
    <source>
        <dbReference type="Proteomes" id="UP000183071"/>
    </source>
</evidence>
<protein>
    <submittedName>
        <fullName evidence="2">Alpha/beta hydrolase fold</fullName>
    </submittedName>
    <submittedName>
        <fullName evidence="3">Pimeloyl-ACP methyl ester carboxylesterase</fullName>
    </submittedName>
</protein>
<accession>A0A0M9CH88</accession>
<proteinExistence type="predicted"/>
<dbReference type="InterPro" id="IPR000073">
    <property type="entry name" value="AB_hydrolase_1"/>
</dbReference>
<reference evidence="2 4" key="1">
    <citation type="submission" date="2015-07" db="EMBL/GenBank/DDBJ databases">
        <title>Genome of Polaribacter dokdonenesis DSW-5, isolated from seawater off Dokdo in Korea.</title>
        <authorList>
            <person name="Yoon K."/>
            <person name="Song J.Y."/>
            <person name="Kim J.F."/>
        </authorList>
    </citation>
    <scope>NUCLEOTIDE SEQUENCE [LARGE SCALE GENOMIC DNA]</scope>
    <source>
        <strain evidence="2 4">DSW-5</strain>
    </source>
</reference>
<comment type="caution">
    <text evidence="2">The sequence shown here is derived from an EMBL/GenBank/DDBJ whole genome shotgun (WGS) entry which is preliminary data.</text>
</comment>
<dbReference type="SUPFAM" id="SSF53474">
    <property type="entry name" value="alpha/beta-Hydrolases"/>
    <property type="match status" value="1"/>
</dbReference>
<dbReference type="OrthoDB" id="9799612at2"/>
<dbReference type="Proteomes" id="UP000183071">
    <property type="component" value="Unassembled WGS sequence"/>
</dbReference>
<dbReference type="GO" id="GO:0016020">
    <property type="term" value="C:membrane"/>
    <property type="evidence" value="ECO:0007669"/>
    <property type="project" value="TreeGrafter"/>
</dbReference>
<dbReference type="GO" id="GO:0046464">
    <property type="term" value="P:acylglycerol catabolic process"/>
    <property type="evidence" value="ECO:0007669"/>
    <property type="project" value="TreeGrafter"/>
</dbReference>
<organism evidence="2 4">
    <name type="scientific">Polaribacter dokdonensis DSW-5</name>
    <dbReference type="NCBI Taxonomy" id="1300348"/>
    <lineage>
        <taxon>Bacteria</taxon>
        <taxon>Pseudomonadati</taxon>
        <taxon>Bacteroidota</taxon>
        <taxon>Flavobacteriia</taxon>
        <taxon>Flavobacteriales</taxon>
        <taxon>Flavobacteriaceae</taxon>
    </lineage>
</organism>